<organism evidence="4 5">
    <name type="scientific">Pseudomarimonas salicorniae</name>
    <dbReference type="NCBI Taxonomy" id="2933270"/>
    <lineage>
        <taxon>Bacteria</taxon>
        <taxon>Pseudomonadati</taxon>
        <taxon>Pseudomonadota</taxon>
        <taxon>Gammaproteobacteria</taxon>
        <taxon>Lysobacterales</taxon>
        <taxon>Lysobacteraceae</taxon>
        <taxon>Pseudomarimonas</taxon>
    </lineage>
</organism>
<comment type="caution">
    <text evidence="4">The sequence shown here is derived from an EMBL/GenBank/DDBJ whole genome shotgun (WGS) entry which is preliminary data.</text>
</comment>
<keyword evidence="1" id="KW-0732">Signal</keyword>
<name>A0ABT0GJ29_9GAMM</name>
<feature type="domain" description="PA" evidence="3">
    <location>
        <begin position="79"/>
        <end position="156"/>
    </location>
</feature>
<dbReference type="PANTHER" id="PTHR22702">
    <property type="entry name" value="PROTEASE-ASSOCIATED DOMAIN-CONTAINING PROTEIN"/>
    <property type="match status" value="1"/>
</dbReference>
<proteinExistence type="predicted"/>
<dbReference type="PANTHER" id="PTHR22702:SF1">
    <property type="entry name" value="PROTEASE-ASSOCIATED DOMAIN-CONTAINING PROTEIN 1"/>
    <property type="match status" value="1"/>
</dbReference>
<dbReference type="Gene3D" id="3.50.30.30">
    <property type="match status" value="1"/>
</dbReference>
<sequence>MTAAQRVAAFVNDGNLVWTGPNVTAQAPLVLDYAVVLRASAPAAIAGNEYDAVAAAFGPAATPGSFAGAVAVANDGTGPTATLACQPLQNAAEVAGKLALVDRGVCAFAVKAANAQAAGATGVIIANSAGGAFAPGGTAADVTIPVIGVAQATGAAFKANSAGLAAALVQSGTRLAGADAAGRVQMYAPTARAPGSTYSHFDTRVSPNALMEPFNTASIQANYSIDLTPALFADEGWPLDTGSARIGDCDTGVAVQQEGGLIIGANLVAQSNVCKIGARNHGQYVSCMSGHTNALRAAGLLPAGSHGAIQRCVAKNK</sequence>
<dbReference type="Proteomes" id="UP001431449">
    <property type="component" value="Unassembled WGS sequence"/>
</dbReference>
<evidence type="ECO:0000313" key="5">
    <source>
        <dbReference type="Proteomes" id="UP001431449"/>
    </source>
</evidence>
<evidence type="ECO:0000313" key="4">
    <source>
        <dbReference type="EMBL" id="MCK7594543.1"/>
    </source>
</evidence>
<dbReference type="InterPro" id="IPR003137">
    <property type="entry name" value="PA_domain"/>
</dbReference>
<dbReference type="Pfam" id="PF02225">
    <property type="entry name" value="PA"/>
    <property type="match status" value="1"/>
</dbReference>
<evidence type="ECO:0000256" key="1">
    <source>
        <dbReference type="ARBA" id="ARBA00022729"/>
    </source>
</evidence>
<evidence type="ECO:0000256" key="2">
    <source>
        <dbReference type="ARBA" id="ARBA00023180"/>
    </source>
</evidence>
<reference evidence="4" key="1">
    <citation type="submission" date="2022-04" db="EMBL/GenBank/DDBJ databases">
        <title>Lysobacter sp. CAU 1642 isolated from sea sand.</title>
        <authorList>
            <person name="Kim W."/>
        </authorList>
    </citation>
    <scope>NUCLEOTIDE SEQUENCE</scope>
    <source>
        <strain evidence="4">CAU 1642</strain>
    </source>
</reference>
<dbReference type="SUPFAM" id="SSF52025">
    <property type="entry name" value="PA domain"/>
    <property type="match status" value="1"/>
</dbReference>
<evidence type="ECO:0000259" key="3">
    <source>
        <dbReference type="Pfam" id="PF02225"/>
    </source>
</evidence>
<accession>A0ABT0GJ29</accession>
<protein>
    <recommendedName>
        <fullName evidence="3">PA domain-containing protein</fullName>
    </recommendedName>
</protein>
<keyword evidence="2" id="KW-0325">Glycoprotein</keyword>
<dbReference type="EMBL" id="JALNMH010000010">
    <property type="protein sequence ID" value="MCK7594543.1"/>
    <property type="molecule type" value="Genomic_DNA"/>
</dbReference>
<keyword evidence="5" id="KW-1185">Reference proteome</keyword>
<dbReference type="InterPro" id="IPR046450">
    <property type="entry name" value="PA_dom_sf"/>
</dbReference>
<gene>
    <name evidence="4" type="ORF">M0G41_12790</name>
</gene>